<evidence type="ECO:0000313" key="2">
    <source>
        <dbReference type="EMBL" id="GMF38266.1"/>
    </source>
</evidence>
<evidence type="ECO:0000256" key="1">
    <source>
        <dbReference type="SAM" id="MobiDB-lite"/>
    </source>
</evidence>
<proteinExistence type="predicted"/>
<accession>A0A9W6XGX7</accession>
<feature type="region of interest" description="Disordered" evidence="1">
    <location>
        <begin position="109"/>
        <end position="131"/>
    </location>
</feature>
<keyword evidence="3" id="KW-1185">Reference proteome</keyword>
<evidence type="ECO:0000313" key="3">
    <source>
        <dbReference type="Proteomes" id="UP001165121"/>
    </source>
</evidence>
<dbReference type="EMBL" id="BSXT01001079">
    <property type="protein sequence ID" value="GMF38266.1"/>
    <property type="molecule type" value="Genomic_DNA"/>
</dbReference>
<sequence length="177" mass="19123">MSGRWKWKAEDRRSRSGWHVDESEPALCPYGARHGEEAQRIKTAKVAAGEISGKGVRGEQAGMEFSDGYFEVHGAFGDYLSRYCSHAPPECGAFGPCEAPPISEVKSIWSSTNDSQCPDPPATPSVGPEAKLSLPLIATTATRRHELLVQTLTQSSNTERSRAPPTAAQFGDPIEPP</sequence>
<name>A0A9W6XGX7_9STRA</name>
<feature type="region of interest" description="Disordered" evidence="1">
    <location>
        <begin position="1"/>
        <end position="24"/>
    </location>
</feature>
<reference evidence="2" key="1">
    <citation type="submission" date="2023-04" db="EMBL/GenBank/DDBJ databases">
        <title>Phytophthora fragariaefolia NBRC 109709.</title>
        <authorList>
            <person name="Ichikawa N."/>
            <person name="Sato H."/>
            <person name="Tonouchi N."/>
        </authorList>
    </citation>
    <scope>NUCLEOTIDE SEQUENCE</scope>
    <source>
        <strain evidence="2">NBRC 109709</strain>
    </source>
</reference>
<protein>
    <submittedName>
        <fullName evidence="2">Unnamed protein product</fullName>
    </submittedName>
</protein>
<comment type="caution">
    <text evidence="2">The sequence shown here is derived from an EMBL/GenBank/DDBJ whole genome shotgun (WGS) entry which is preliminary data.</text>
</comment>
<organism evidence="2 3">
    <name type="scientific">Phytophthora fragariaefolia</name>
    <dbReference type="NCBI Taxonomy" id="1490495"/>
    <lineage>
        <taxon>Eukaryota</taxon>
        <taxon>Sar</taxon>
        <taxon>Stramenopiles</taxon>
        <taxon>Oomycota</taxon>
        <taxon>Peronosporomycetes</taxon>
        <taxon>Peronosporales</taxon>
        <taxon>Peronosporaceae</taxon>
        <taxon>Phytophthora</taxon>
    </lineage>
</organism>
<feature type="compositionally biased region" description="Basic and acidic residues" evidence="1">
    <location>
        <begin position="7"/>
        <end position="22"/>
    </location>
</feature>
<dbReference type="Proteomes" id="UP001165121">
    <property type="component" value="Unassembled WGS sequence"/>
</dbReference>
<gene>
    <name evidence="2" type="ORF">Pfra01_001097500</name>
</gene>
<dbReference type="AlphaFoldDB" id="A0A9W6XGX7"/>
<feature type="region of interest" description="Disordered" evidence="1">
    <location>
        <begin position="152"/>
        <end position="177"/>
    </location>
</feature>